<organism evidence="2 3">
    <name type="scientific">Parasedimentitalea huanghaiensis</name>
    <dbReference type="NCBI Taxonomy" id="2682100"/>
    <lineage>
        <taxon>Bacteria</taxon>
        <taxon>Pseudomonadati</taxon>
        <taxon>Pseudomonadota</taxon>
        <taxon>Alphaproteobacteria</taxon>
        <taxon>Rhodobacterales</taxon>
        <taxon>Paracoccaceae</taxon>
        <taxon>Parasedimentitalea</taxon>
    </lineage>
</organism>
<dbReference type="InterPro" id="IPR050266">
    <property type="entry name" value="AB_hydrolase_sf"/>
</dbReference>
<dbReference type="EMBL" id="WQLV01000017">
    <property type="protein sequence ID" value="MVO18205.1"/>
    <property type="molecule type" value="Genomic_DNA"/>
</dbReference>
<comment type="caution">
    <text evidence="2">The sequence shown here is derived from an EMBL/GenBank/DDBJ whole genome shotgun (WGS) entry which is preliminary data.</text>
</comment>
<dbReference type="GO" id="GO:0016787">
    <property type="term" value="F:hydrolase activity"/>
    <property type="evidence" value="ECO:0007669"/>
    <property type="project" value="UniProtKB-KW"/>
</dbReference>
<reference evidence="2 3" key="1">
    <citation type="submission" date="2019-12" db="EMBL/GenBank/DDBJ databases">
        <authorList>
            <person name="Zhang Y.-J."/>
        </authorList>
    </citation>
    <scope>NUCLEOTIDE SEQUENCE [LARGE SCALE GENOMIC DNA]</scope>
    <source>
        <strain evidence="2 3">CY05</strain>
    </source>
</reference>
<protein>
    <submittedName>
        <fullName evidence="2">Alpha/beta fold hydrolase</fullName>
    </submittedName>
</protein>
<dbReference type="PRINTS" id="PR00412">
    <property type="entry name" value="EPOXHYDRLASE"/>
</dbReference>
<feature type="domain" description="AB hydrolase-1" evidence="1">
    <location>
        <begin position="24"/>
        <end position="257"/>
    </location>
</feature>
<dbReference type="Pfam" id="PF12697">
    <property type="entry name" value="Abhydrolase_6"/>
    <property type="match status" value="1"/>
</dbReference>
<proteinExistence type="predicted"/>
<dbReference type="PANTHER" id="PTHR43798">
    <property type="entry name" value="MONOACYLGLYCEROL LIPASE"/>
    <property type="match status" value="1"/>
</dbReference>
<keyword evidence="2" id="KW-0378">Hydrolase</keyword>
<dbReference type="Gene3D" id="3.40.50.1820">
    <property type="entry name" value="alpha/beta hydrolase"/>
    <property type="match status" value="1"/>
</dbReference>
<accession>A0A6L6WNI3</accession>
<dbReference type="Proteomes" id="UP000478892">
    <property type="component" value="Unassembled WGS sequence"/>
</dbReference>
<dbReference type="RefSeq" id="WP_157024421.1">
    <property type="nucleotide sequence ID" value="NZ_WQLV01000017.1"/>
</dbReference>
<name>A0A6L6WNI3_9RHOB</name>
<dbReference type="InterPro" id="IPR029058">
    <property type="entry name" value="AB_hydrolase_fold"/>
</dbReference>
<evidence type="ECO:0000259" key="1">
    <source>
        <dbReference type="Pfam" id="PF12697"/>
    </source>
</evidence>
<gene>
    <name evidence="2" type="ORF">GO984_20490</name>
</gene>
<sequence length="272" mass="28544">MQGDIIVEEKGPICWQEAGVGAPILFLHAMAGSRTAWVPQFEYFTPHYRCIAWDMPGFGLSAALPDGAQMAEVTSSLKGFVTQTLGLTSAHFVGLSVGGMILQHFAAEEPELVRSLTIMDSSPKFGLGGDMSPEDFMQPILSDLADGTSVRAFSDTMIKAITGPSCSPQVIDAAIGAMARAQLSGLVLTTQLIGNHDAMSALGHIRAPTLVMVGADDADTPVSYAEEIAKTIKGAQLEIIPDAGHLSNLENPEAVNAVLANFLAAQAGGMCR</sequence>
<evidence type="ECO:0000313" key="3">
    <source>
        <dbReference type="Proteomes" id="UP000478892"/>
    </source>
</evidence>
<dbReference type="SUPFAM" id="SSF53474">
    <property type="entry name" value="alpha/beta-Hydrolases"/>
    <property type="match status" value="1"/>
</dbReference>
<dbReference type="InterPro" id="IPR000073">
    <property type="entry name" value="AB_hydrolase_1"/>
</dbReference>
<dbReference type="InterPro" id="IPR000639">
    <property type="entry name" value="Epox_hydrolase-like"/>
</dbReference>
<evidence type="ECO:0000313" key="2">
    <source>
        <dbReference type="EMBL" id="MVO18205.1"/>
    </source>
</evidence>
<dbReference type="AlphaFoldDB" id="A0A6L6WNI3"/>
<keyword evidence="3" id="KW-1185">Reference proteome</keyword>
<dbReference type="PRINTS" id="PR00111">
    <property type="entry name" value="ABHYDROLASE"/>
</dbReference>